<dbReference type="Pfam" id="PF13607">
    <property type="entry name" value="Succ_CoA_lig"/>
    <property type="match status" value="1"/>
</dbReference>
<name>A0A8J6NWM1_9BACT</name>
<dbReference type="SUPFAM" id="SSF51735">
    <property type="entry name" value="NAD(P)-binding Rossmann-fold domains"/>
    <property type="match status" value="1"/>
</dbReference>
<dbReference type="InterPro" id="IPR051538">
    <property type="entry name" value="Acyl-CoA_Synth/Transferase"/>
</dbReference>
<dbReference type="SUPFAM" id="SSF52210">
    <property type="entry name" value="Succinyl-CoA synthetase domains"/>
    <property type="match status" value="2"/>
</dbReference>
<dbReference type="Gene3D" id="3.40.50.720">
    <property type="entry name" value="NAD(P)-binding Rossmann-like Domain"/>
    <property type="match status" value="1"/>
</dbReference>
<dbReference type="GO" id="GO:0005524">
    <property type="term" value="F:ATP binding"/>
    <property type="evidence" value="ECO:0007669"/>
    <property type="project" value="UniProtKB-UniRule"/>
</dbReference>
<reference evidence="6 7" key="1">
    <citation type="submission" date="2020-08" db="EMBL/GenBank/DDBJ databases">
        <title>Bridging the membrane lipid divide: bacteria of the FCB group superphylum have the potential to synthesize archaeal ether lipids.</title>
        <authorList>
            <person name="Villanueva L."/>
            <person name="Von Meijenfeldt F.A.B."/>
            <person name="Westbye A.B."/>
            <person name="Yadav S."/>
            <person name="Hopmans E.C."/>
            <person name="Dutilh B.E."/>
            <person name="Sinninghe Damste J.S."/>
        </authorList>
    </citation>
    <scope>NUCLEOTIDE SEQUENCE [LARGE SCALE GENOMIC DNA]</scope>
    <source>
        <strain evidence="6">NIOZ-UU30</strain>
    </source>
</reference>
<evidence type="ECO:0000313" key="7">
    <source>
        <dbReference type="Proteomes" id="UP000603434"/>
    </source>
</evidence>
<evidence type="ECO:0000259" key="5">
    <source>
        <dbReference type="PROSITE" id="PS50975"/>
    </source>
</evidence>
<dbReference type="InterPro" id="IPR013815">
    <property type="entry name" value="ATP_grasp_subdomain_1"/>
</dbReference>
<dbReference type="Pfam" id="PF13549">
    <property type="entry name" value="ATP-grasp_5"/>
    <property type="match status" value="1"/>
</dbReference>
<dbReference type="Gene3D" id="3.30.1490.20">
    <property type="entry name" value="ATP-grasp fold, A domain"/>
    <property type="match status" value="1"/>
</dbReference>
<dbReference type="InterPro" id="IPR003781">
    <property type="entry name" value="CoA-bd"/>
</dbReference>
<dbReference type="GO" id="GO:0016874">
    <property type="term" value="F:ligase activity"/>
    <property type="evidence" value="ECO:0007669"/>
    <property type="project" value="UniProtKB-KW"/>
</dbReference>
<dbReference type="SMART" id="SM00881">
    <property type="entry name" value="CoA_binding"/>
    <property type="match status" value="1"/>
</dbReference>
<dbReference type="InterPro" id="IPR036291">
    <property type="entry name" value="NAD(P)-bd_dom_sf"/>
</dbReference>
<evidence type="ECO:0000256" key="2">
    <source>
        <dbReference type="ARBA" id="ARBA00022741"/>
    </source>
</evidence>
<dbReference type="Gene3D" id="3.30.470.20">
    <property type="entry name" value="ATP-grasp fold, B domain"/>
    <property type="match status" value="1"/>
</dbReference>
<gene>
    <name evidence="6" type="ORF">H8E23_09050</name>
</gene>
<dbReference type="EMBL" id="JACNJH010000135">
    <property type="protein sequence ID" value="MBC8361531.1"/>
    <property type="molecule type" value="Genomic_DNA"/>
</dbReference>
<dbReference type="Gene3D" id="3.40.50.261">
    <property type="entry name" value="Succinyl-CoA synthetase domains"/>
    <property type="match status" value="2"/>
</dbReference>
<keyword evidence="3 4" id="KW-0067">ATP-binding</keyword>
<dbReference type="SUPFAM" id="SSF56059">
    <property type="entry name" value="Glutathione synthetase ATP-binding domain-like"/>
    <property type="match status" value="1"/>
</dbReference>
<dbReference type="PROSITE" id="PS50975">
    <property type="entry name" value="ATP_GRASP"/>
    <property type="match status" value="1"/>
</dbReference>
<dbReference type="InterPro" id="IPR032875">
    <property type="entry name" value="Succ_CoA_lig_flav_dom"/>
</dbReference>
<proteinExistence type="predicted"/>
<dbReference type="InterPro" id="IPR016102">
    <property type="entry name" value="Succinyl-CoA_synth-like"/>
</dbReference>
<dbReference type="PANTHER" id="PTHR43334">
    <property type="entry name" value="ACETATE--COA LIGASE [ADP-FORMING]"/>
    <property type="match status" value="1"/>
</dbReference>
<protein>
    <submittedName>
        <fullName evidence="6">Acetate--CoA ligase family protein</fullName>
    </submittedName>
</protein>
<evidence type="ECO:0000313" key="6">
    <source>
        <dbReference type="EMBL" id="MBC8361531.1"/>
    </source>
</evidence>
<evidence type="ECO:0000256" key="4">
    <source>
        <dbReference type="PROSITE-ProRule" id="PRU00409"/>
    </source>
</evidence>
<evidence type="ECO:0000256" key="3">
    <source>
        <dbReference type="ARBA" id="ARBA00022840"/>
    </source>
</evidence>
<organism evidence="6 7">
    <name type="scientific">Candidatus Desulfatibia profunda</name>
    <dbReference type="NCBI Taxonomy" id="2841695"/>
    <lineage>
        <taxon>Bacteria</taxon>
        <taxon>Pseudomonadati</taxon>
        <taxon>Thermodesulfobacteriota</taxon>
        <taxon>Desulfobacteria</taxon>
        <taxon>Desulfobacterales</taxon>
        <taxon>Desulfobacterales incertae sedis</taxon>
        <taxon>Candidatus Desulfatibia</taxon>
    </lineage>
</organism>
<evidence type="ECO:0000256" key="1">
    <source>
        <dbReference type="ARBA" id="ARBA00022598"/>
    </source>
</evidence>
<comment type="caution">
    <text evidence="6">The sequence shown here is derived from an EMBL/GenBank/DDBJ whole genome shotgun (WGS) entry which is preliminary data.</text>
</comment>
<dbReference type="Pfam" id="PF13380">
    <property type="entry name" value="CoA_binding_2"/>
    <property type="match status" value="1"/>
</dbReference>
<dbReference type="GO" id="GO:0046872">
    <property type="term" value="F:metal ion binding"/>
    <property type="evidence" value="ECO:0007669"/>
    <property type="project" value="InterPro"/>
</dbReference>
<keyword evidence="2 4" id="KW-0547">Nucleotide-binding</keyword>
<feature type="domain" description="ATP-grasp" evidence="5">
    <location>
        <begin position="24"/>
        <end position="243"/>
    </location>
</feature>
<dbReference type="AlphaFoldDB" id="A0A8J6NWM1"/>
<dbReference type="PANTHER" id="PTHR43334:SF1">
    <property type="entry name" value="3-HYDROXYPROPIONATE--COA LIGASE [ADP-FORMING]"/>
    <property type="match status" value="1"/>
</dbReference>
<keyword evidence="1 6" id="KW-0436">Ligase</keyword>
<dbReference type="InterPro" id="IPR011761">
    <property type="entry name" value="ATP-grasp"/>
</dbReference>
<sequence>MDTDALLKQAKQTGKTALNESESKKILKAFGIPVIRETVALTIDSAVTASLEIGFPVVLKGLGAALLHKTELGLVYLDLRDPQAVAEAAASIAAAAGDQLEGFLAQPYIEAKREFVAGLFQDEHFGPVIMFGIGGIYTEALADVTYRLAPLTETDALEMLDEIKAKSLLQDFRGQKAADRKQLVDTLKGLSRIAMEQPELSEIDINPLLITPDGIVCAADALVIKRQKSKEIEYLPAITPVLIGSFFHPGPIAFVGASARIGKWGHILLTCTISGGFQGEIYLVNPKGGTIAGRKVYRSLAEIPGNVDLAVVTIPADKVMDLIPQLKEKKIGNMLLITSGFGETGEAGKALEKALVEQARRAGVLVLGPNTMGICNPHINLYCTGSHVRPRPGSTAMVAQSGNMGTQLLFFAEQQGIGIRGFCGSGNEAMITVEDYLDAFENDALTRTVMLYIESIKNGRRFFESARRLGKKKPVVLLKGGQSRAGNRAAASHTGAMASDANVFDAVCRQAGIIKVERPMDLLDLAAAFSSVPLPLGNRAAVMTLGGGWGVVTADLCSEFGLEVPELSAEILERIDKLLPPYWSRSNPVDIVGEGDNTLPMIILEELMKWDGCDAVINLGIMGRSILVGRLVDSVLKADPAYSSETIDAIKNELIKFEKKYVERIVELMEHYHKPVFGVSLMADEKAQTVYRVAGSQYKGLFYLTPERAVKAFAKMCEYRRFLMKA</sequence>
<dbReference type="Proteomes" id="UP000603434">
    <property type="component" value="Unassembled WGS sequence"/>
</dbReference>
<accession>A0A8J6NWM1</accession>